<proteinExistence type="predicted"/>
<dbReference type="NCBIfam" id="TIGR04183">
    <property type="entry name" value="Por_Secre_tail"/>
    <property type="match status" value="1"/>
</dbReference>
<accession>A0A6L9LGQ3</accession>
<gene>
    <name evidence="2" type="ORF">GK108_26845</name>
</gene>
<name>A0A6L9LGQ3_9BACT</name>
<reference evidence="2 3" key="1">
    <citation type="submission" date="2020-02" db="EMBL/GenBank/DDBJ databases">
        <title>Draft genome sequence of two Spirosoma agri KCTC 52727 and Spirosoma terrae KCTC 52035.</title>
        <authorList>
            <person name="Rojas J."/>
            <person name="Ambika Manirajan B."/>
            <person name="Suarez C."/>
            <person name="Ratering S."/>
            <person name="Schnell S."/>
        </authorList>
    </citation>
    <scope>NUCLEOTIDE SEQUENCE [LARGE SCALE GENOMIC DNA]</scope>
    <source>
        <strain evidence="2 3">KCTC 52035</strain>
    </source>
</reference>
<feature type="chain" id="PRO_5026988683" evidence="1">
    <location>
        <begin position="22"/>
        <end position="429"/>
    </location>
</feature>
<evidence type="ECO:0000313" key="2">
    <source>
        <dbReference type="EMBL" id="NDU98532.1"/>
    </source>
</evidence>
<keyword evidence="3" id="KW-1185">Reference proteome</keyword>
<feature type="signal peptide" evidence="1">
    <location>
        <begin position="1"/>
        <end position="21"/>
    </location>
</feature>
<dbReference type="EMBL" id="JAAFZH010000018">
    <property type="protein sequence ID" value="NDU98532.1"/>
    <property type="molecule type" value="Genomic_DNA"/>
</dbReference>
<organism evidence="2 3">
    <name type="scientific">Spirosoma terrae</name>
    <dbReference type="NCBI Taxonomy" id="1968276"/>
    <lineage>
        <taxon>Bacteria</taxon>
        <taxon>Pseudomonadati</taxon>
        <taxon>Bacteroidota</taxon>
        <taxon>Cytophagia</taxon>
        <taxon>Cytophagales</taxon>
        <taxon>Cytophagaceae</taxon>
        <taxon>Spirosoma</taxon>
    </lineage>
</organism>
<dbReference type="AlphaFoldDB" id="A0A6L9LGQ3"/>
<keyword evidence="1" id="KW-0732">Signal</keyword>
<sequence>MKKIYVISAGLLLIQAANVYGQTTYFDQNFAAGGTTASYVSATPGVNQVDGLSGLSATITNNAVQFTRPTDSGTGYISRSSNFAGTPTSLHVQFSFEVISHDPSVTGTSAVMFYVGSGFSSGPTNPNNADTYARLGIALAPAPASSGQFQARTVPSGGGGTTSATFSGRQTITFAMNNSGATLRYVSPTGAMENLPNDTYDIWVGSTKFANDQAVLSPGQSINNFKFRVNDGVGVVQIGNILMRDISGVLPVTLVSFTAKPEGNQVKLNWETTSERGADRFVVERSRDLGEYVSIGDVAASGTTDQRQYYTFVDPYPLDSISYYRLKQIDVDGQVTYFKPVSVSMDDVTPSLALIGNPTNGQAIHVVIRNMPNATYRLTTLSGREIVVRADTQVDGSQILIPTQPLSTGIYLLRVYSGAKSVVQKVMVK</sequence>
<dbReference type="Proteomes" id="UP000474175">
    <property type="component" value="Unassembled WGS sequence"/>
</dbReference>
<dbReference type="InterPro" id="IPR026444">
    <property type="entry name" value="Secre_tail"/>
</dbReference>
<protein>
    <submittedName>
        <fullName evidence="2">T9SS type A sorting domain-containing protein</fullName>
    </submittedName>
</protein>
<evidence type="ECO:0000313" key="3">
    <source>
        <dbReference type="Proteomes" id="UP000474175"/>
    </source>
</evidence>
<comment type="caution">
    <text evidence="2">The sequence shown here is derived from an EMBL/GenBank/DDBJ whole genome shotgun (WGS) entry which is preliminary data.</text>
</comment>
<dbReference type="RefSeq" id="WP_163954668.1">
    <property type="nucleotide sequence ID" value="NZ_JAAFZH010000018.1"/>
</dbReference>
<evidence type="ECO:0000256" key="1">
    <source>
        <dbReference type="SAM" id="SignalP"/>
    </source>
</evidence>